<reference evidence="3" key="1">
    <citation type="submission" date="2016-06" db="UniProtKB">
        <authorList>
            <consortium name="WormBaseParasite"/>
        </authorList>
    </citation>
    <scope>IDENTIFICATION</scope>
</reference>
<dbReference type="WBParaSite" id="GPUH_0002086401-mRNA-1">
    <property type="protein sequence ID" value="GPUH_0002086401-mRNA-1"/>
    <property type="gene ID" value="GPUH_0002086401"/>
</dbReference>
<protein>
    <submittedName>
        <fullName evidence="3">NPH3 domain-containing protein</fullName>
    </submittedName>
</protein>
<proteinExistence type="predicted"/>
<name>A0A183EIP8_9BILA</name>
<evidence type="ECO:0000313" key="1">
    <source>
        <dbReference type="EMBL" id="VDN36929.1"/>
    </source>
</evidence>
<sequence>MYPLLQTLVADILKTYRLVRQRPAAEAAIVPVQRYETEYDERVDKVQLLFPFLSARSLKSVIEKGVLHASIHFLQMDMDGAKPNHSSLHPCTTPPVLVL</sequence>
<keyword evidence="2" id="KW-1185">Reference proteome</keyword>
<reference evidence="1 2" key="2">
    <citation type="submission" date="2018-11" db="EMBL/GenBank/DDBJ databases">
        <authorList>
            <consortium name="Pathogen Informatics"/>
        </authorList>
    </citation>
    <scope>NUCLEOTIDE SEQUENCE [LARGE SCALE GENOMIC DNA]</scope>
</reference>
<dbReference type="AlphaFoldDB" id="A0A183EIP8"/>
<gene>
    <name evidence="1" type="ORF">GPUH_LOCUS20840</name>
</gene>
<evidence type="ECO:0000313" key="2">
    <source>
        <dbReference type="Proteomes" id="UP000271098"/>
    </source>
</evidence>
<evidence type="ECO:0000313" key="3">
    <source>
        <dbReference type="WBParaSite" id="GPUH_0002086401-mRNA-1"/>
    </source>
</evidence>
<organism evidence="3">
    <name type="scientific">Gongylonema pulchrum</name>
    <dbReference type="NCBI Taxonomy" id="637853"/>
    <lineage>
        <taxon>Eukaryota</taxon>
        <taxon>Metazoa</taxon>
        <taxon>Ecdysozoa</taxon>
        <taxon>Nematoda</taxon>
        <taxon>Chromadorea</taxon>
        <taxon>Rhabditida</taxon>
        <taxon>Spirurina</taxon>
        <taxon>Spiruromorpha</taxon>
        <taxon>Spiruroidea</taxon>
        <taxon>Gongylonematidae</taxon>
        <taxon>Gongylonema</taxon>
    </lineage>
</organism>
<dbReference type="EMBL" id="UYRT01091257">
    <property type="protein sequence ID" value="VDN36929.1"/>
    <property type="molecule type" value="Genomic_DNA"/>
</dbReference>
<accession>A0A183EIP8</accession>
<dbReference type="Proteomes" id="UP000271098">
    <property type="component" value="Unassembled WGS sequence"/>
</dbReference>